<protein>
    <submittedName>
        <fullName evidence="1">Uncharacterized protein</fullName>
    </submittedName>
</protein>
<dbReference type="RefSeq" id="WP_076939948.1">
    <property type="nucleotide sequence ID" value="NZ_MOXD01000001.1"/>
</dbReference>
<gene>
    <name evidence="1" type="ORF">BMI79_00825</name>
</gene>
<comment type="caution">
    <text evidence="1">The sequence shown here is derived from an EMBL/GenBank/DDBJ whole genome shotgun (WGS) entry which is preliminary data.</text>
</comment>
<keyword evidence="2" id="KW-1185">Reference proteome</keyword>
<accession>A0A1S8CQJ6</accession>
<evidence type="ECO:0000313" key="1">
    <source>
        <dbReference type="EMBL" id="OMQ26903.1"/>
    </source>
</evidence>
<dbReference type="STRING" id="2034155.BMI79_00825"/>
<organism evidence="1 2">
    <name type="scientific">Serratia oryzae</name>
    <dbReference type="NCBI Taxonomy" id="2034155"/>
    <lineage>
        <taxon>Bacteria</taxon>
        <taxon>Pseudomonadati</taxon>
        <taxon>Pseudomonadota</taxon>
        <taxon>Gammaproteobacteria</taxon>
        <taxon>Enterobacterales</taxon>
        <taxon>Yersiniaceae</taxon>
        <taxon>Serratia</taxon>
    </lineage>
</organism>
<dbReference type="Proteomes" id="UP000216021">
    <property type="component" value="Unassembled WGS sequence"/>
</dbReference>
<dbReference type="AlphaFoldDB" id="A0A1S8CQJ6"/>
<name>A0A1S8CQJ6_9GAMM</name>
<reference evidence="1 2" key="1">
    <citation type="submission" date="2016-11" db="EMBL/GenBank/DDBJ databases">
        <title>Rahnella oryzae sp. nov., isolated from rice root.</title>
        <authorList>
            <person name="Zhang X.-X."/>
            <person name="Zhang J."/>
        </authorList>
    </citation>
    <scope>NUCLEOTIDE SEQUENCE [LARGE SCALE GENOMIC DNA]</scope>
    <source>
        <strain evidence="1 2">J11-6</strain>
    </source>
</reference>
<evidence type="ECO:0000313" key="2">
    <source>
        <dbReference type="Proteomes" id="UP000216021"/>
    </source>
</evidence>
<proteinExistence type="predicted"/>
<sequence length="151" mass="16439">MIQIPPTFTGFLNFIRNNVGVPVDAISDDDETLRCVYEAALEWVPRDLGLECLPVIYRNTVYNLGTSFLLRYADDTPPSTYFADMREKLGIGRAAAGIMTSAADQGTSGSTVIGESMSNLSLADLMMMQDPYGEAALAVLMEMGSHWGMTP</sequence>
<dbReference type="EMBL" id="MOXD01000001">
    <property type="protein sequence ID" value="OMQ26903.1"/>
    <property type="molecule type" value="Genomic_DNA"/>
</dbReference>